<dbReference type="Proteomes" id="UP000612362">
    <property type="component" value="Unassembled WGS sequence"/>
</dbReference>
<evidence type="ECO:0000313" key="1">
    <source>
        <dbReference type="EMBL" id="GHO48757.1"/>
    </source>
</evidence>
<comment type="caution">
    <text evidence="1">The sequence shown here is derived from an EMBL/GenBank/DDBJ whole genome shotgun (WGS) entry which is preliminary data.</text>
</comment>
<dbReference type="AlphaFoldDB" id="A0A8J3IA09"/>
<dbReference type="EMBL" id="BNJF01000004">
    <property type="protein sequence ID" value="GHO48757.1"/>
    <property type="molecule type" value="Genomic_DNA"/>
</dbReference>
<keyword evidence="2" id="KW-1185">Reference proteome</keyword>
<name>A0A8J3IA09_9CHLR</name>
<proteinExistence type="predicted"/>
<gene>
    <name evidence="1" type="ORF">KSX_69200</name>
</gene>
<evidence type="ECO:0000313" key="2">
    <source>
        <dbReference type="Proteomes" id="UP000612362"/>
    </source>
</evidence>
<protein>
    <submittedName>
        <fullName evidence="1">Uncharacterized protein</fullName>
    </submittedName>
</protein>
<organism evidence="1 2">
    <name type="scientific">Ktedonospora formicarum</name>
    <dbReference type="NCBI Taxonomy" id="2778364"/>
    <lineage>
        <taxon>Bacteria</taxon>
        <taxon>Bacillati</taxon>
        <taxon>Chloroflexota</taxon>
        <taxon>Ktedonobacteria</taxon>
        <taxon>Ktedonobacterales</taxon>
        <taxon>Ktedonobacteraceae</taxon>
        <taxon>Ktedonospora</taxon>
    </lineage>
</organism>
<accession>A0A8J3IA09</accession>
<reference evidence="1" key="1">
    <citation type="submission" date="2020-10" db="EMBL/GenBank/DDBJ databases">
        <title>Taxonomic study of unclassified bacteria belonging to the class Ktedonobacteria.</title>
        <authorList>
            <person name="Yabe S."/>
            <person name="Wang C.M."/>
            <person name="Zheng Y."/>
            <person name="Sakai Y."/>
            <person name="Cavaletti L."/>
            <person name="Monciardini P."/>
            <person name="Donadio S."/>
        </authorList>
    </citation>
    <scope>NUCLEOTIDE SEQUENCE</scope>
    <source>
        <strain evidence="1">SOSP1-1</strain>
    </source>
</reference>
<sequence>MCKDSMRMLLHWQGGHWNKERTFGRGKNMQEKPKEAAGDARRFCFLGGQLSSCHASLHDQVKT</sequence>